<evidence type="ECO:0008006" key="4">
    <source>
        <dbReference type="Google" id="ProtNLM"/>
    </source>
</evidence>
<comment type="caution">
    <text evidence="2">The sequence shown here is derived from an EMBL/GenBank/DDBJ whole genome shotgun (WGS) entry which is preliminary data.</text>
</comment>
<dbReference type="EMBL" id="BNDW01000004">
    <property type="protein sequence ID" value="GHI19815.1"/>
    <property type="molecule type" value="Genomic_DNA"/>
</dbReference>
<evidence type="ECO:0000313" key="3">
    <source>
        <dbReference type="Proteomes" id="UP001052739"/>
    </source>
</evidence>
<evidence type="ECO:0000256" key="1">
    <source>
        <dbReference type="SAM" id="MobiDB-lite"/>
    </source>
</evidence>
<keyword evidence="3" id="KW-1185">Reference proteome</keyword>
<organism evidence="2 3">
    <name type="scientific">Streptomyces hydrogenans</name>
    <dbReference type="NCBI Taxonomy" id="1873719"/>
    <lineage>
        <taxon>Bacteria</taxon>
        <taxon>Bacillati</taxon>
        <taxon>Actinomycetota</taxon>
        <taxon>Actinomycetes</taxon>
        <taxon>Kitasatosporales</taxon>
        <taxon>Streptomycetaceae</taxon>
        <taxon>Streptomyces</taxon>
    </lineage>
</organism>
<accession>A0ABQ3P465</accession>
<name>A0ABQ3P465_9ACTN</name>
<reference evidence="2" key="1">
    <citation type="submission" date="2024-05" db="EMBL/GenBank/DDBJ databases">
        <title>Whole genome shotgun sequence of Streptomyces hydrogenans NBRC 13475.</title>
        <authorList>
            <person name="Komaki H."/>
            <person name="Tamura T."/>
        </authorList>
    </citation>
    <scope>NUCLEOTIDE SEQUENCE</scope>
    <source>
        <strain evidence="2">NBRC 13475</strain>
    </source>
</reference>
<sequence length="156" mass="16940">MTGAGATVTSNLELGVGELKKFRDRVDGVIKDLESGAGGASKLGQNRVTRGSLGTGIAFAEADGFFTEYERVHNSLVSLSRSLSGQIELLQIGVHAADVGYANVEEDQRRRFHDIRSRLSEERAEAIRREEEARKKKPAQPAQESQGTRSGKKNLG</sequence>
<evidence type="ECO:0000313" key="2">
    <source>
        <dbReference type="EMBL" id="GHI19815.1"/>
    </source>
</evidence>
<proteinExistence type="predicted"/>
<feature type="region of interest" description="Disordered" evidence="1">
    <location>
        <begin position="126"/>
        <end position="156"/>
    </location>
</feature>
<protein>
    <recommendedName>
        <fullName evidence="4">WXG100 family type VII secretion target</fullName>
    </recommendedName>
</protein>
<dbReference type="Proteomes" id="UP001052739">
    <property type="component" value="Unassembled WGS sequence"/>
</dbReference>
<gene>
    <name evidence="2" type="ORF">Shyd_11860</name>
</gene>